<name>A0ABW3GBZ8_9NOCA</name>
<gene>
    <name evidence="1" type="ORF">ACFQ04_20035</name>
</gene>
<protein>
    <submittedName>
        <fullName evidence="1">Uncharacterized protein</fullName>
    </submittedName>
</protein>
<evidence type="ECO:0000313" key="1">
    <source>
        <dbReference type="EMBL" id="MFD0928036.1"/>
    </source>
</evidence>
<keyword evidence="2" id="KW-1185">Reference proteome</keyword>
<organism evidence="1 2">
    <name type="scientific">Williamsia deligens</name>
    <dbReference type="NCBI Taxonomy" id="321325"/>
    <lineage>
        <taxon>Bacteria</taxon>
        <taxon>Bacillati</taxon>
        <taxon>Actinomycetota</taxon>
        <taxon>Actinomycetes</taxon>
        <taxon>Mycobacteriales</taxon>
        <taxon>Nocardiaceae</taxon>
        <taxon>Williamsia</taxon>
    </lineage>
</organism>
<reference evidence="2" key="1">
    <citation type="journal article" date="2019" name="Int. J. Syst. Evol. Microbiol.">
        <title>The Global Catalogue of Microorganisms (GCM) 10K type strain sequencing project: providing services to taxonomists for standard genome sequencing and annotation.</title>
        <authorList>
            <consortium name="The Broad Institute Genomics Platform"/>
            <consortium name="The Broad Institute Genome Sequencing Center for Infectious Disease"/>
            <person name="Wu L."/>
            <person name="Ma J."/>
        </authorList>
    </citation>
    <scope>NUCLEOTIDE SEQUENCE [LARGE SCALE GENOMIC DNA]</scope>
    <source>
        <strain evidence="2">CCUG 50873</strain>
    </source>
</reference>
<evidence type="ECO:0000313" key="2">
    <source>
        <dbReference type="Proteomes" id="UP001597068"/>
    </source>
</evidence>
<dbReference type="RefSeq" id="WP_301283732.1">
    <property type="nucleotide sequence ID" value="NZ_BAAAMO010000004.1"/>
</dbReference>
<sequence>MARLDDEARSIEECVVLEGAGWTVQQWAGAVEEALILLRALCA</sequence>
<proteinExistence type="predicted"/>
<accession>A0ABW3GBZ8</accession>
<comment type="caution">
    <text evidence="1">The sequence shown here is derived from an EMBL/GenBank/DDBJ whole genome shotgun (WGS) entry which is preliminary data.</text>
</comment>
<dbReference type="Proteomes" id="UP001597068">
    <property type="component" value="Unassembled WGS sequence"/>
</dbReference>
<dbReference type="EMBL" id="JBHTIL010000006">
    <property type="protein sequence ID" value="MFD0928036.1"/>
    <property type="molecule type" value="Genomic_DNA"/>
</dbReference>